<evidence type="ECO:0000313" key="7">
    <source>
        <dbReference type="Proteomes" id="UP000218598"/>
    </source>
</evidence>
<dbReference type="Proteomes" id="UP000218598">
    <property type="component" value="Unassembled WGS sequence"/>
</dbReference>
<dbReference type="PANTHER" id="PTHR43649">
    <property type="entry name" value="ARABINOSE-BINDING PROTEIN-RELATED"/>
    <property type="match status" value="1"/>
</dbReference>
<dbReference type="InterPro" id="IPR022386">
    <property type="entry name" value="Chitin_NgcE"/>
</dbReference>
<dbReference type="OrthoDB" id="8663148at2"/>
<evidence type="ECO:0000256" key="2">
    <source>
        <dbReference type="ARBA" id="ARBA00008520"/>
    </source>
</evidence>
<dbReference type="EMBL" id="NRGR01000007">
    <property type="protein sequence ID" value="PCC40359.1"/>
    <property type="molecule type" value="Genomic_DNA"/>
</dbReference>
<dbReference type="RefSeq" id="WP_096196619.1">
    <property type="nucleotide sequence ID" value="NZ_NRGR01000007.1"/>
</dbReference>
<keyword evidence="4" id="KW-0732">Signal</keyword>
<dbReference type="Pfam" id="PF01547">
    <property type="entry name" value="SBP_bac_1"/>
    <property type="match status" value="1"/>
</dbReference>
<name>A0A2A3YMB3_9MICO</name>
<dbReference type="PANTHER" id="PTHR43649:SF31">
    <property type="entry name" value="SN-GLYCEROL-3-PHOSPHATE-BINDING PERIPLASMIC PROTEIN UGPB"/>
    <property type="match status" value="1"/>
</dbReference>
<protein>
    <submittedName>
        <fullName evidence="6">Carbohydrate ABC transporter, N-acetylglucosamine/diacetylchitobiose-binding protein</fullName>
    </submittedName>
</protein>
<organism evidence="6 7">
    <name type="scientific">Brachybacterium alimentarium</name>
    <dbReference type="NCBI Taxonomy" id="47845"/>
    <lineage>
        <taxon>Bacteria</taxon>
        <taxon>Bacillati</taxon>
        <taxon>Actinomycetota</taxon>
        <taxon>Actinomycetes</taxon>
        <taxon>Micrococcales</taxon>
        <taxon>Dermabacteraceae</taxon>
        <taxon>Brachybacterium</taxon>
    </lineage>
</organism>
<dbReference type="AlphaFoldDB" id="A0A2A3YMB3"/>
<gene>
    <name evidence="6" type="primary">ngcE</name>
    <name evidence="6" type="ORF">CIK66_04225</name>
</gene>
<dbReference type="NCBIfam" id="TIGR03851">
    <property type="entry name" value="chitin_NgcE"/>
    <property type="match status" value="1"/>
</dbReference>
<accession>A0A2A3YMB3</accession>
<dbReference type="InterPro" id="IPR006059">
    <property type="entry name" value="SBP"/>
</dbReference>
<comment type="similarity">
    <text evidence="2">Belongs to the bacterial solute-binding protein 1 family.</text>
</comment>
<sequence length="484" mass="51058">MGTSPEDMTPLDRLGASRRNFLALASAGTGAVALSACAAGGGGDDDESDAGGAPEGGGEVSDDNPFGMAEDEPVDVVIFNGGYGDQYAKDSGEKYQELHPDSEAKVSSTVNIQSDLQPRFIGGNPPDLFDNSGAQSMNASALISEGSLAELDSLIDAPSLDGDGTIGDTLLPGVLSPGTYSGKLFALNYMYTVFALWYSAKQFEDKGWETPKTWDDVMTIGEAAKGEDLALFAWGGQNAADYYHELAISMAIKEAGPDLAKKLDSLDDDAYSQDAVVAAFTAIEDAVSAGYFLSGGAGIKHTEAQTEWVTGKAVMYPSGSWIENEQRDTTPDDYEMTGAATPMLSESAAMGEAAMHGAAGEPFMVPAKAANGAGGLEFLRVMLSKEMCQNFSELTSSMTIVQDTIPEDAFGSTALASVNAMTEAAGDDVFNFNFTDWYGLGDDFKPLWAEFLNGGLTAEQALEKSQEVIDKVREDDGIEKFDVE</sequence>
<dbReference type="Gene3D" id="3.40.190.10">
    <property type="entry name" value="Periplasmic binding protein-like II"/>
    <property type="match status" value="1"/>
</dbReference>
<keyword evidence="3" id="KW-0813">Transport</keyword>
<feature type="region of interest" description="Disordered" evidence="5">
    <location>
        <begin position="36"/>
        <end position="69"/>
    </location>
</feature>
<comment type="subcellular location">
    <subcellularLocation>
        <location evidence="1">Cell envelope</location>
    </subcellularLocation>
</comment>
<dbReference type="GO" id="GO:0030313">
    <property type="term" value="C:cell envelope"/>
    <property type="evidence" value="ECO:0007669"/>
    <property type="project" value="UniProtKB-SubCell"/>
</dbReference>
<evidence type="ECO:0000313" key="6">
    <source>
        <dbReference type="EMBL" id="PCC40359.1"/>
    </source>
</evidence>
<comment type="caution">
    <text evidence="6">The sequence shown here is derived from an EMBL/GenBank/DDBJ whole genome shotgun (WGS) entry which is preliminary data.</text>
</comment>
<keyword evidence="7" id="KW-1185">Reference proteome</keyword>
<evidence type="ECO:0000256" key="3">
    <source>
        <dbReference type="ARBA" id="ARBA00022448"/>
    </source>
</evidence>
<dbReference type="InterPro" id="IPR050490">
    <property type="entry name" value="Bact_solute-bd_prot1"/>
</dbReference>
<dbReference type="SUPFAM" id="SSF53850">
    <property type="entry name" value="Periplasmic binding protein-like II"/>
    <property type="match status" value="1"/>
</dbReference>
<proteinExistence type="inferred from homology"/>
<dbReference type="PROSITE" id="PS51318">
    <property type="entry name" value="TAT"/>
    <property type="match status" value="1"/>
</dbReference>
<evidence type="ECO:0000256" key="1">
    <source>
        <dbReference type="ARBA" id="ARBA00004196"/>
    </source>
</evidence>
<reference evidence="6 7" key="1">
    <citation type="journal article" date="2017" name="Elife">
        <title>Extensive horizontal gene transfer in cheese-associated bacteria.</title>
        <authorList>
            <person name="Bonham K.S."/>
            <person name="Wolfe B.E."/>
            <person name="Dutton R.J."/>
        </authorList>
    </citation>
    <scope>NUCLEOTIDE SEQUENCE [LARGE SCALE GENOMIC DNA]</scope>
    <source>
        <strain evidence="6 7">341_9</strain>
    </source>
</reference>
<evidence type="ECO:0000256" key="5">
    <source>
        <dbReference type="SAM" id="MobiDB-lite"/>
    </source>
</evidence>
<evidence type="ECO:0000256" key="4">
    <source>
        <dbReference type="ARBA" id="ARBA00022729"/>
    </source>
</evidence>
<dbReference type="InterPro" id="IPR006311">
    <property type="entry name" value="TAT_signal"/>
</dbReference>